<feature type="non-terminal residue" evidence="2">
    <location>
        <position position="276"/>
    </location>
</feature>
<evidence type="ECO:0000313" key="2">
    <source>
        <dbReference type="EMBL" id="KAL0164672.1"/>
    </source>
</evidence>
<sequence>MVNTLISKQAVMEGSSTVLQLYKLIREKKQITKFLPVINGPGSVKNGRAALKGKALISSGMKEVGLLMNEHKSLDKTNDVRNKVLSEERLESHVDCKDKAVMGNQQGYKNSDLESDLRSGEGLCCTSNLENKLIISSKNPRKASRGQKQKKLWTMRSLDVERRMDVSKQRLNSTTEQYSQKVLKDEKEQCEREGPRTQTEFKHNTAKDSRSFEEDLSSELSEYDNAFELDSDGMQNPPDLMKTTKNSLQETSQTINMIQSYHCGNKHMENQEATSR</sequence>
<proteinExistence type="predicted"/>
<feature type="region of interest" description="Disordered" evidence="1">
    <location>
        <begin position="186"/>
        <end position="219"/>
    </location>
</feature>
<evidence type="ECO:0000256" key="1">
    <source>
        <dbReference type="SAM" id="MobiDB-lite"/>
    </source>
</evidence>
<feature type="compositionally biased region" description="Basic and acidic residues" evidence="1">
    <location>
        <begin position="186"/>
        <end position="213"/>
    </location>
</feature>
<dbReference type="EMBL" id="JAMKFB020000020">
    <property type="protein sequence ID" value="KAL0164672.1"/>
    <property type="molecule type" value="Genomic_DNA"/>
</dbReference>
<evidence type="ECO:0000313" key="3">
    <source>
        <dbReference type="Proteomes" id="UP001529510"/>
    </source>
</evidence>
<accession>A0ABD0NS44</accession>
<name>A0ABD0NS44_CIRMR</name>
<dbReference type="Proteomes" id="UP001529510">
    <property type="component" value="Unassembled WGS sequence"/>
</dbReference>
<protein>
    <submittedName>
        <fullName evidence="2">Uncharacterized protein</fullName>
    </submittedName>
</protein>
<dbReference type="AlphaFoldDB" id="A0ABD0NS44"/>
<comment type="caution">
    <text evidence="2">The sequence shown here is derived from an EMBL/GenBank/DDBJ whole genome shotgun (WGS) entry which is preliminary data.</text>
</comment>
<reference evidence="2 3" key="1">
    <citation type="submission" date="2024-05" db="EMBL/GenBank/DDBJ databases">
        <title>Genome sequencing and assembly of Indian major carp, Cirrhinus mrigala (Hamilton, 1822).</title>
        <authorList>
            <person name="Mohindra V."/>
            <person name="Chowdhury L.M."/>
            <person name="Lal K."/>
            <person name="Jena J.K."/>
        </authorList>
    </citation>
    <scope>NUCLEOTIDE SEQUENCE [LARGE SCALE GENOMIC DNA]</scope>
    <source>
        <strain evidence="2">CM1030</strain>
        <tissue evidence="2">Blood</tissue>
    </source>
</reference>
<organism evidence="2 3">
    <name type="scientific">Cirrhinus mrigala</name>
    <name type="common">Mrigala</name>
    <dbReference type="NCBI Taxonomy" id="683832"/>
    <lineage>
        <taxon>Eukaryota</taxon>
        <taxon>Metazoa</taxon>
        <taxon>Chordata</taxon>
        <taxon>Craniata</taxon>
        <taxon>Vertebrata</taxon>
        <taxon>Euteleostomi</taxon>
        <taxon>Actinopterygii</taxon>
        <taxon>Neopterygii</taxon>
        <taxon>Teleostei</taxon>
        <taxon>Ostariophysi</taxon>
        <taxon>Cypriniformes</taxon>
        <taxon>Cyprinidae</taxon>
        <taxon>Labeoninae</taxon>
        <taxon>Labeonini</taxon>
        <taxon>Cirrhinus</taxon>
    </lineage>
</organism>
<keyword evidence="3" id="KW-1185">Reference proteome</keyword>
<gene>
    <name evidence="2" type="ORF">M9458_040425</name>
</gene>